<organism evidence="1 2">
    <name type="scientific">Cellulosimicrobium funkei</name>
    <dbReference type="NCBI Taxonomy" id="264251"/>
    <lineage>
        <taxon>Bacteria</taxon>
        <taxon>Bacillati</taxon>
        <taxon>Actinomycetota</taxon>
        <taxon>Actinomycetes</taxon>
        <taxon>Micrococcales</taxon>
        <taxon>Promicromonosporaceae</taxon>
        <taxon>Cellulosimicrobium</taxon>
    </lineage>
</organism>
<dbReference type="PATRIC" id="fig|264251.5.peg.2740"/>
<sequence length="120" mass="12573">MFARGQLSLWSSLPRDQLGSILDDHDLVQTLTANLSTVGARHVLPGERFGLAAGLSGALTVLSRGKATGISRTSASLFLSPRPVRAILDESVTAAAFNLGAVEVAQHLATMVIKDFEASS</sequence>
<dbReference type="RefSeq" id="WP_047233389.1">
    <property type="nucleotide sequence ID" value="NZ_JNBQ01000018.1"/>
</dbReference>
<evidence type="ECO:0000313" key="1">
    <source>
        <dbReference type="EMBL" id="KLN34182.1"/>
    </source>
</evidence>
<accession>A0A0H2L1V0</accession>
<dbReference type="EMBL" id="JNBQ01000018">
    <property type="protein sequence ID" value="KLN34182.1"/>
    <property type="molecule type" value="Genomic_DNA"/>
</dbReference>
<comment type="caution">
    <text evidence="1">The sequence shown here is derived from an EMBL/GenBank/DDBJ whole genome shotgun (WGS) entry which is preliminary data.</text>
</comment>
<gene>
    <name evidence="1" type="ORF">FB00_13465</name>
</gene>
<evidence type="ECO:0000313" key="2">
    <source>
        <dbReference type="Proteomes" id="UP000035265"/>
    </source>
</evidence>
<dbReference type="Proteomes" id="UP000035265">
    <property type="component" value="Unassembled WGS sequence"/>
</dbReference>
<dbReference type="AlphaFoldDB" id="A0A0H2L1V0"/>
<protein>
    <submittedName>
        <fullName evidence="1">Uncharacterized protein</fullName>
    </submittedName>
</protein>
<proteinExistence type="predicted"/>
<reference evidence="1 2" key="1">
    <citation type="submission" date="2014-05" db="EMBL/GenBank/DDBJ databases">
        <title>Cellulosimicrobium funkei U11 genome.</title>
        <authorList>
            <person name="Hu C."/>
            <person name="Gong Y."/>
            <person name="Wan W."/>
            <person name="Jiang M."/>
        </authorList>
    </citation>
    <scope>NUCLEOTIDE SEQUENCE [LARGE SCALE GENOMIC DNA]</scope>
    <source>
        <strain evidence="1 2">U11</strain>
    </source>
</reference>
<keyword evidence="2" id="KW-1185">Reference proteome</keyword>
<name>A0A0H2L1V0_9MICO</name>